<accession>A0ABT7V8Q0</accession>
<dbReference type="GO" id="GO:0004180">
    <property type="term" value="F:carboxypeptidase activity"/>
    <property type="evidence" value="ECO:0007669"/>
    <property type="project" value="UniProtKB-KW"/>
</dbReference>
<evidence type="ECO:0000256" key="3">
    <source>
        <dbReference type="ARBA" id="ARBA00022801"/>
    </source>
</evidence>
<evidence type="ECO:0000256" key="2">
    <source>
        <dbReference type="ARBA" id="ARBA00022729"/>
    </source>
</evidence>
<dbReference type="InterPro" id="IPR012338">
    <property type="entry name" value="Beta-lactam/transpept-like"/>
</dbReference>
<evidence type="ECO:0000256" key="6">
    <source>
        <dbReference type="ARBA" id="ARBA00023316"/>
    </source>
</evidence>
<keyword evidence="5" id="KW-0573">Peptidoglycan synthesis</keyword>
<dbReference type="PANTHER" id="PTHR21581">
    <property type="entry name" value="D-ALANYL-D-ALANINE CARBOXYPEPTIDASE"/>
    <property type="match status" value="1"/>
</dbReference>
<keyword evidence="6" id="KW-0961">Cell wall biogenesis/degradation</keyword>
<reference evidence="10 11" key="2">
    <citation type="submission" date="2023-06" db="EMBL/GenBank/DDBJ databases">
        <authorList>
            <person name="Zeman M."/>
            <person name="Kubasova T."/>
            <person name="Jahodarova E."/>
            <person name="Nykrynova M."/>
            <person name="Rychlik I."/>
        </authorList>
    </citation>
    <scope>NUCLEOTIDE SEQUENCE [LARGE SCALE GENOMIC DNA]</scope>
    <source>
        <strain evidence="10 11">154_Feed</strain>
    </source>
</reference>
<feature type="signal peptide" evidence="8">
    <location>
        <begin position="1"/>
        <end position="41"/>
    </location>
</feature>
<feature type="chain" id="PRO_5045880488" evidence="8">
    <location>
        <begin position="42"/>
        <end position="461"/>
    </location>
</feature>
<evidence type="ECO:0000256" key="8">
    <source>
        <dbReference type="SAM" id="SignalP"/>
    </source>
</evidence>
<dbReference type="RefSeq" id="WP_289544979.1">
    <property type="nucleotide sequence ID" value="NZ_JAUDDZ010000005.1"/>
</dbReference>
<feature type="domain" description="Peptidase S11 D-alanyl-D-alanine carboxypeptidase A N-terminal" evidence="9">
    <location>
        <begin position="63"/>
        <end position="300"/>
    </location>
</feature>
<proteinExistence type="inferred from homology"/>
<keyword evidence="2 8" id="KW-0732">Signal</keyword>
<evidence type="ECO:0000256" key="7">
    <source>
        <dbReference type="RuleBase" id="RU004016"/>
    </source>
</evidence>
<gene>
    <name evidence="10" type="ORF">QUW28_05010</name>
</gene>
<evidence type="ECO:0000256" key="5">
    <source>
        <dbReference type="ARBA" id="ARBA00022984"/>
    </source>
</evidence>
<dbReference type="InterPro" id="IPR018044">
    <property type="entry name" value="Peptidase_S11"/>
</dbReference>
<reference evidence="11" key="1">
    <citation type="submission" date="2023-06" db="EMBL/GenBank/DDBJ databases">
        <title>Identification and characterization of horizontal gene transfer across gut microbiota members of farm animals based on homology search.</title>
        <authorList>
            <person name="Zeman M."/>
            <person name="Kubasova T."/>
            <person name="Jahodarova E."/>
            <person name="Nykrynova M."/>
            <person name="Rychlik I."/>
        </authorList>
    </citation>
    <scope>NUCLEOTIDE SEQUENCE [LARGE SCALE GENOMIC DNA]</scope>
    <source>
        <strain evidence="11">154_Feed</strain>
    </source>
</reference>
<keyword evidence="3" id="KW-0378">Hydrolase</keyword>
<evidence type="ECO:0000313" key="11">
    <source>
        <dbReference type="Proteomes" id="UP001529421"/>
    </source>
</evidence>
<name>A0ABT7V8Q0_9ACTN</name>
<protein>
    <submittedName>
        <fullName evidence="10">D-alanyl-D-alanine carboxypeptidase</fullName>
    </submittedName>
</protein>
<evidence type="ECO:0000256" key="1">
    <source>
        <dbReference type="ARBA" id="ARBA00007164"/>
    </source>
</evidence>
<dbReference type="InterPro" id="IPR001967">
    <property type="entry name" value="Peptidase_S11_N"/>
</dbReference>
<keyword evidence="10" id="KW-0121">Carboxypeptidase</keyword>
<dbReference type="EMBL" id="JAUDDZ010000005">
    <property type="protein sequence ID" value="MDM8274861.1"/>
    <property type="molecule type" value="Genomic_DNA"/>
</dbReference>
<evidence type="ECO:0000259" key="9">
    <source>
        <dbReference type="Pfam" id="PF00768"/>
    </source>
</evidence>
<dbReference type="Gene3D" id="3.40.710.10">
    <property type="entry name" value="DD-peptidase/beta-lactamase superfamily"/>
    <property type="match status" value="1"/>
</dbReference>
<evidence type="ECO:0000256" key="4">
    <source>
        <dbReference type="ARBA" id="ARBA00022960"/>
    </source>
</evidence>
<keyword evidence="4" id="KW-0133">Cell shape</keyword>
<sequence>MTELSNAPHRRNSSLPRTGSRIAAAAFVAMLVAGSPASAWAQIQRADLVCGEAASDRGIQDADLPDISAPSALVVTDDGQVLYARSASEQREIASITKIMTAIVALENAPLDTVVTVDEAAATVGESSAGLREGETLTLEDALRGLMVPSGNDAAMAIASTLGPLLDPSTADPLATFVDAMNAKAAELGMADTLFTNPHGLDFDDWEGDLHSTASDVALMVAYAMRNDTFRSIVGSGATSIQVTSADGTPRTVELREANLLLGVEGNIGVKTGTTEDAGACFAGAFDRDGNEIYTVVLGDPMASGAESWADDTRFVDTMTLADWHYDHTENVPAVTSSRTTLAGEQLVARATHTDWSDKSVDVIAADPAATASLFTLGDEVQMTCDLASFSGYVHVGDPAGTLTITQDGQTVSEVELVSAEDVAAPNPVEWVLVQLDRLVRTLTGEPTAAPEEVFATAPEV</sequence>
<keyword evidence="11" id="KW-1185">Reference proteome</keyword>
<dbReference type="PANTHER" id="PTHR21581:SF6">
    <property type="entry name" value="TRAFFICKING PROTEIN PARTICLE COMPLEX SUBUNIT 12"/>
    <property type="match status" value="1"/>
</dbReference>
<dbReference type="Proteomes" id="UP001529421">
    <property type="component" value="Unassembled WGS sequence"/>
</dbReference>
<evidence type="ECO:0000313" key="10">
    <source>
        <dbReference type="EMBL" id="MDM8274861.1"/>
    </source>
</evidence>
<comment type="caution">
    <text evidence="10">The sequence shown here is derived from an EMBL/GenBank/DDBJ whole genome shotgun (WGS) entry which is preliminary data.</text>
</comment>
<comment type="similarity">
    <text evidence="1 7">Belongs to the peptidase S11 family.</text>
</comment>
<keyword evidence="10" id="KW-0645">Protease</keyword>
<dbReference type="SUPFAM" id="SSF56601">
    <property type="entry name" value="beta-lactamase/transpeptidase-like"/>
    <property type="match status" value="1"/>
</dbReference>
<dbReference type="Pfam" id="PF00768">
    <property type="entry name" value="Peptidase_S11"/>
    <property type="match status" value="1"/>
</dbReference>
<organism evidence="10 11">
    <name type="scientific">Enorma phocaeensis</name>
    <dbReference type="NCBI Taxonomy" id="1871019"/>
    <lineage>
        <taxon>Bacteria</taxon>
        <taxon>Bacillati</taxon>
        <taxon>Actinomycetota</taxon>
        <taxon>Coriobacteriia</taxon>
        <taxon>Coriobacteriales</taxon>
        <taxon>Coriobacteriaceae</taxon>
        <taxon>Enorma</taxon>
    </lineage>
</organism>
<dbReference type="PRINTS" id="PR00725">
    <property type="entry name" value="DADACBPTASE1"/>
</dbReference>